<protein>
    <submittedName>
        <fullName evidence="2">Uncharacterized protein</fullName>
    </submittedName>
</protein>
<comment type="caution">
    <text evidence="2">The sequence shown here is derived from an EMBL/GenBank/DDBJ whole genome shotgun (WGS) entry which is preliminary data.</text>
</comment>
<organism evidence="2 3">
    <name type="scientific">Phytophthora cactorum</name>
    <dbReference type="NCBI Taxonomy" id="29920"/>
    <lineage>
        <taxon>Eukaryota</taxon>
        <taxon>Sar</taxon>
        <taxon>Stramenopiles</taxon>
        <taxon>Oomycota</taxon>
        <taxon>Peronosporomycetes</taxon>
        <taxon>Peronosporales</taxon>
        <taxon>Peronosporaceae</taxon>
        <taxon>Phytophthora</taxon>
    </lineage>
</organism>
<dbReference type="EMBL" id="RCMK01002258">
    <property type="protein sequence ID" value="KAG2883106.1"/>
    <property type="molecule type" value="Genomic_DNA"/>
</dbReference>
<dbReference type="AlphaFoldDB" id="A0A8T1AI50"/>
<feature type="compositionally biased region" description="Basic and acidic residues" evidence="1">
    <location>
        <begin position="12"/>
        <end position="26"/>
    </location>
</feature>
<gene>
    <name evidence="2" type="ORF">PC117_g26095</name>
</gene>
<reference evidence="2" key="1">
    <citation type="submission" date="2018-10" db="EMBL/GenBank/DDBJ databases">
        <title>Effector identification in a new, highly contiguous assembly of the strawberry crown rot pathogen Phytophthora cactorum.</title>
        <authorList>
            <person name="Armitage A.D."/>
            <person name="Nellist C.F."/>
            <person name="Bates H."/>
            <person name="Vickerstaff R.J."/>
            <person name="Harrison R.J."/>
        </authorList>
    </citation>
    <scope>NUCLEOTIDE SEQUENCE</scope>
    <source>
        <strain evidence="2">4040</strain>
    </source>
</reference>
<accession>A0A8T1AI50</accession>
<feature type="region of interest" description="Disordered" evidence="1">
    <location>
        <begin position="1"/>
        <end position="26"/>
    </location>
</feature>
<evidence type="ECO:0000313" key="2">
    <source>
        <dbReference type="EMBL" id="KAG2883106.1"/>
    </source>
</evidence>
<evidence type="ECO:0000313" key="3">
    <source>
        <dbReference type="Proteomes" id="UP000736787"/>
    </source>
</evidence>
<name>A0A8T1AI50_9STRA</name>
<dbReference type="Proteomes" id="UP000736787">
    <property type="component" value="Unassembled WGS sequence"/>
</dbReference>
<evidence type="ECO:0000256" key="1">
    <source>
        <dbReference type="SAM" id="MobiDB-lite"/>
    </source>
</evidence>
<sequence length="93" mass="10524">MVSSRHVQPRSKQLEQRLPERSGKPRVTVRDEGLRKAMMAEDAIHEQPSGMFASDRVWHRSKMVHLAQPTHEHHDAGVAVIVGGKSEDEVKTH</sequence>
<proteinExistence type="predicted"/>